<reference evidence="13 14" key="1">
    <citation type="journal article" date="2023" name="Insect Mol. Biol.">
        <title>Genome sequencing provides insights into the evolution of gene families encoding plant cell wall-degrading enzymes in longhorned beetles.</title>
        <authorList>
            <person name="Shin N.R."/>
            <person name="Okamura Y."/>
            <person name="Kirsch R."/>
            <person name="Pauchet Y."/>
        </authorList>
    </citation>
    <scope>NUCLEOTIDE SEQUENCE [LARGE SCALE GENOMIC DNA]</scope>
    <source>
        <strain evidence="13">EAD_L_NR</strain>
    </source>
</reference>
<evidence type="ECO:0000256" key="3">
    <source>
        <dbReference type="ARBA" id="ARBA00004520"/>
    </source>
</evidence>
<keyword evidence="10" id="KW-0812">Transmembrane</keyword>
<evidence type="ECO:0000256" key="6">
    <source>
        <dbReference type="ARBA" id="ARBA00022833"/>
    </source>
</evidence>
<organism evidence="13 14">
    <name type="scientific">Exocentrus adspersus</name>
    <dbReference type="NCBI Taxonomy" id="1586481"/>
    <lineage>
        <taxon>Eukaryota</taxon>
        <taxon>Metazoa</taxon>
        <taxon>Ecdysozoa</taxon>
        <taxon>Arthropoda</taxon>
        <taxon>Hexapoda</taxon>
        <taxon>Insecta</taxon>
        <taxon>Pterygota</taxon>
        <taxon>Neoptera</taxon>
        <taxon>Endopterygota</taxon>
        <taxon>Coleoptera</taxon>
        <taxon>Polyphaga</taxon>
        <taxon>Cucujiformia</taxon>
        <taxon>Chrysomeloidea</taxon>
        <taxon>Cerambycidae</taxon>
        <taxon>Lamiinae</taxon>
        <taxon>Acanthocinini</taxon>
        <taxon>Exocentrus</taxon>
    </lineage>
</organism>
<gene>
    <name evidence="13" type="ORF">NQ315_015815</name>
</gene>
<dbReference type="InterPro" id="IPR013083">
    <property type="entry name" value="Znf_RING/FYVE/PHD"/>
</dbReference>
<keyword evidence="6" id="KW-0862">Zinc</keyword>
<dbReference type="GO" id="GO:0002376">
    <property type="term" value="P:immune system process"/>
    <property type="evidence" value="ECO:0007669"/>
    <property type="project" value="UniProtKB-KW"/>
</dbReference>
<dbReference type="AlphaFoldDB" id="A0AAV8W3G6"/>
<proteinExistence type="predicted"/>
<evidence type="ECO:0008006" key="15">
    <source>
        <dbReference type="Google" id="ProtNLM"/>
    </source>
</evidence>
<dbReference type="PANTHER" id="PTHR45981">
    <property type="entry name" value="LD02310P"/>
    <property type="match status" value="1"/>
</dbReference>
<evidence type="ECO:0000313" key="14">
    <source>
        <dbReference type="Proteomes" id="UP001159042"/>
    </source>
</evidence>
<keyword evidence="10" id="KW-1133">Transmembrane helix</keyword>
<evidence type="ECO:0000259" key="11">
    <source>
        <dbReference type="PROSITE" id="PS50089"/>
    </source>
</evidence>
<evidence type="ECO:0000256" key="8">
    <source>
        <dbReference type="ARBA" id="ARBA00023329"/>
    </source>
</evidence>
<dbReference type="GO" id="GO:0005765">
    <property type="term" value="C:lysosomal membrane"/>
    <property type="evidence" value="ECO:0007669"/>
    <property type="project" value="UniProtKB-SubCell"/>
</dbReference>
<dbReference type="Gene3D" id="3.30.40.10">
    <property type="entry name" value="Zinc/RING finger domain, C3HC4 (zinc finger)"/>
    <property type="match status" value="1"/>
</dbReference>
<comment type="subcellular location">
    <subcellularLocation>
        <location evidence="2">Cytoplasmic vesicle membrane</location>
        <topology evidence="2">Multi-pass membrane protein</topology>
    </subcellularLocation>
    <subcellularLocation>
        <location evidence="3">Early endosome membrane</location>
        <topology evidence="3">Multi-pass membrane protein</topology>
    </subcellularLocation>
    <subcellularLocation>
        <location evidence="1">Lysosome membrane</location>
        <topology evidence="1">Multi-pass membrane protein</topology>
    </subcellularLocation>
</comment>
<keyword evidence="8" id="KW-0968">Cytoplasmic vesicle</keyword>
<keyword evidence="4" id="KW-0479">Metal-binding</keyword>
<evidence type="ECO:0000256" key="4">
    <source>
        <dbReference type="ARBA" id="ARBA00022723"/>
    </source>
</evidence>
<feature type="transmembrane region" description="Helical" evidence="10">
    <location>
        <begin position="152"/>
        <end position="176"/>
    </location>
</feature>
<evidence type="ECO:0000256" key="9">
    <source>
        <dbReference type="PROSITE-ProRule" id="PRU00175"/>
    </source>
</evidence>
<keyword evidence="10" id="KW-0472">Membrane</keyword>
<dbReference type="PROSITE" id="PS50089">
    <property type="entry name" value="ZF_RING_2"/>
    <property type="match status" value="1"/>
</dbReference>
<evidence type="ECO:0000256" key="7">
    <source>
        <dbReference type="ARBA" id="ARBA00022859"/>
    </source>
</evidence>
<keyword evidence="5 9" id="KW-0863">Zinc-finger</keyword>
<keyword evidence="14" id="KW-1185">Reference proteome</keyword>
<dbReference type="SUPFAM" id="SSF57850">
    <property type="entry name" value="RING/U-box"/>
    <property type="match status" value="1"/>
</dbReference>
<dbReference type="GO" id="GO:0031901">
    <property type="term" value="C:early endosome membrane"/>
    <property type="evidence" value="ECO:0007669"/>
    <property type="project" value="UniProtKB-SubCell"/>
</dbReference>
<evidence type="ECO:0000256" key="5">
    <source>
        <dbReference type="ARBA" id="ARBA00022771"/>
    </source>
</evidence>
<evidence type="ECO:0000256" key="10">
    <source>
        <dbReference type="SAM" id="Phobius"/>
    </source>
</evidence>
<keyword evidence="7" id="KW-0391">Immunity</keyword>
<dbReference type="InterPro" id="IPR001841">
    <property type="entry name" value="Znf_RING"/>
</dbReference>
<dbReference type="InterPro" id="IPR011016">
    <property type="entry name" value="Znf_RING-CH"/>
</dbReference>
<feature type="transmembrane region" description="Helical" evidence="10">
    <location>
        <begin position="118"/>
        <end position="140"/>
    </location>
</feature>
<dbReference type="GO" id="GO:0008270">
    <property type="term" value="F:zinc ion binding"/>
    <property type="evidence" value="ECO:0007669"/>
    <property type="project" value="UniProtKB-KW"/>
</dbReference>
<dbReference type="EMBL" id="JANEYG010000012">
    <property type="protein sequence ID" value="KAJ8921019.1"/>
    <property type="molecule type" value="Genomic_DNA"/>
</dbReference>
<accession>A0AAV8W3G6</accession>
<evidence type="ECO:0000256" key="1">
    <source>
        <dbReference type="ARBA" id="ARBA00004155"/>
    </source>
</evidence>
<dbReference type="PROSITE" id="PS51292">
    <property type="entry name" value="ZF_RING_CH"/>
    <property type="match status" value="1"/>
</dbReference>
<protein>
    <recommendedName>
        <fullName evidence="15">E3 ubiquitin-protein ligase MARCH8</fullName>
    </recommendedName>
</protein>
<evidence type="ECO:0000313" key="13">
    <source>
        <dbReference type="EMBL" id="KAJ8921019.1"/>
    </source>
</evidence>
<comment type="caution">
    <text evidence="13">The sequence shown here is derived from an EMBL/GenBank/DDBJ whole genome shotgun (WGS) entry which is preliminary data.</text>
</comment>
<dbReference type="SMART" id="SM00744">
    <property type="entry name" value="RINGv"/>
    <property type="match status" value="1"/>
</dbReference>
<evidence type="ECO:0000259" key="12">
    <source>
        <dbReference type="PROSITE" id="PS51292"/>
    </source>
</evidence>
<name>A0AAV8W3G6_9CUCU</name>
<dbReference type="Proteomes" id="UP001159042">
    <property type="component" value="Unassembled WGS sequence"/>
</dbReference>
<feature type="domain" description="RING-CH-type" evidence="12">
    <location>
        <begin position="35"/>
        <end position="96"/>
    </location>
</feature>
<evidence type="ECO:0000256" key="2">
    <source>
        <dbReference type="ARBA" id="ARBA00004439"/>
    </source>
</evidence>
<sequence length="351" mass="39406">MPQQFIKVKESTASVPATAFTGTAKNQDWDTSSNLSNSTGDICRICHCEADAENPLLSPCYCSGSLKYVHQACLRQWLAASDTRSCELCKFNFILHTKIKPFSEWRILEMSSVERRRLLCAILFHFVAAVCVVWSLFVLIDRAAEEVQKGLIAWPFWTKLVVVAVGFTGGAVFMYIQCRQYLHLFSRWKAHNRIILVQNAPEKPSAVPPSPYFHRESRQHAPTQVVTVAEYNHPSSDTNSTSQNDLQLCYVFENECKVNKCCSSSASSIQKADVHVEDLCETPSNEPVDLRTPPDSLSRSNILALDIECPTNSKKKYSLQNSLKTEVINKNNSCVFKSLPNLSTSSENLLL</sequence>
<feature type="domain" description="RING-type" evidence="11">
    <location>
        <begin position="43"/>
        <end position="90"/>
    </location>
</feature>
<dbReference type="Pfam" id="PF12906">
    <property type="entry name" value="RINGv"/>
    <property type="match status" value="1"/>
</dbReference>